<dbReference type="GO" id="GO:0046677">
    <property type="term" value="P:response to antibiotic"/>
    <property type="evidence" value="ECO:0007669"/>
    <property type="project" value="InterPro"/>
</dbReference>
<evidence type="ECO:0000313" key="3">
    <source>
        <dbReference type="Proteomes" id="UP000005940"/>
    </source>
</evidence>
<dbReference type="PANTHER" id="PTHR31299:SF0">
    <property type="entry name" value="ESTERASE, PUTATIVE (AFU_ORTHOLOGUE AFUA_1G05850)-RELATED"/>
    <property type="match status" value="1"/>
</dbReference>
<dbReference type="InterPro" id="IPR014622">
    <property type="entry name" value="UCP036794_erythomycin"/>
</dbReference>
<accession>A0A7G3UNR1</accession>
<dbReference type="Gene3D" id="3.40.1660.10">
    <property type="entry name" value="EreA-like (biosynthetic domain)"/>
    <property type="match status" value="1"/>
</dbReference>
<dbReference type="PIRSF" id="PIRSF036794">
    <property type="entry name" value="UCP_erythr_ester"/>
    <property type="match status" value="1"/>
</dbReference>
<sequence>MLVTAALAMGMTLTPAVAQAAPATPQTPAATDTRAQDPALRALDRIAHPLRSTEPGGSTADLRPLGAMIGGAKVVGLGEATHGSHEFFTMKERLFRHLVQEKGFRAFSLEFSWAAGLQINDYLQTGKGNARQIAAETLAKSPWDREEFVHLIEWMRDHNRRNPTRTVHFVGNDLAGPSMTDEFFGRITGWAHRHRPALAPRIDELYTGLRPVDDVFDYLNKPLAERKRFADRARQALDLIRAAAGRDRDAHDWAVQNARSIADTTYFLTADVDDLAGLPVFQRFRDEVMARNILWWQRRTGHKMLVSAHNDHLGLIAATAGMYPKTQGSFLRDALGRDYLPIGMTFDRGSFLSKSTAIGGDWKKFTVGAAAPGTNEHTLDRVRHRDFYADLRTAAPAARDWLNMARPTRSIGTQFYDGYPLYDLALGRAFDVLIHLHTVRDAEPRRP</sequence>
<keyword evidence="1" id="KW-0732">Signal</keyword>
<dbReference type="InterPro" id="IPR007815">
    <property type="entry name" value="Emycin_Estase"/>
</dbReference>
<dbReference type="Gene3D" id="1.20.1440.30">
    <property type="entry name" value="Biosynthetic Protein domain"/>
    <property type="match status" value="1"/>
</dbReference>
<gene>
    <name evidence="2" type="ORF">STSU_025750</name>
</gene>
<name>A0A7G3UNR1_STRT9</name>
<dbReference type="InterPro" id="IPR052036">
    <property type="entry name" value="Hydrolase/PRTase-associated"/>
</dbReference>
<organism evidence="2 3">
    <name type="scientific">Streptomyces tsukubensis (strain DSM 42081 / NBRC 108919 / NRRL 18488 / 9993)</name>
    <dbReference type="NCBI Taxonomy" id="1114943"/>
    <lineage>
        <taxon>Bacteria</taxon>
        <taxon>Bacillati</taxon>
        <taxon>Actinomycetota</taxon>
        <taxon>Actinomycetes</taxon>
        <taxon>Kitasatosporales</taxon>
        <taxon>Streptomycetaceae</taxon>
        <taxon>Streptomyces</taxon>
    </lineage>
</organism>
<proteinExistence type="predicted"/>
<evidence type="ECO:0000256" key="1">
    <source>
        <dbReference type="SAM" id="SignalP"/>
    </source>
</evidence>
<dbReference type="EMBL" id="CP029159">
    <property type="protein sequence ID" value="QKM71896.1"/>
    <property type="molecule type" value="Genomic_DNA"/>
</dbReference>
<dbReference type="AlphaFoldDB" id="A0A7G3UNR1"/>
<keyword evidence="3" id="KW-1185">Reference proteome</keyword>
<feature type="chain" id="PRO_5028909388" evidence="1">
    <location>
        <begin position="21"/>
        <end position="447"/>
    </location>
</feature>
<dbReference type="PANTHER" id="PTHR31299">
    <property type="entry name" value="ESTERASE, PUTATIVE (AFU_ORTHOLOGUE AFUA_1G05850)-RELATED"/>
    <property type="match status" value="1"/>
</dbReference>
<evidence type="ECO:0000313" key="2">
    <source>
        <dbReference type="EMBL" id="QKM71896.1"/>
    </source>
</evidence>
<protein>
    <submittedName>
        <fullName evidence="2">Erythromycin esterase family protein</fullName>
    </submittedName>
</protein>
<feature type="signal peptide" evidence="1">
    <location>
        <begin position="1"/>
        <end position="20"/>
    </location>
</feature>
<dbReference type="Gene3D" id="3.30.1870.10">
    <property type="entry name" value="EreA-like, domain 2"/>
    <property type="match status" value="1"/>
</dbReference>
<reference evidence="2 3" key="1">
    <citation type="journal article" date="2012" name="J. Bacteriol.">
        <title>Draft genome of Streptomyces tsukubaensis NRRL 18488, the producer of the clinically important immunosuppressant tacrolimus (FK506).</title>
        <authorList>
            <person name="Barreiro C."/>
            <person name="Prieto C."/>
            <person name="Sola-Landa A."/>
            <person name="Solera E."/>
            <person name="Martinez-Castro M."/>
            <person name="Perez-Redondo R."/>
            <person name="Garcia-Estrada C."/>
            <person name="Aparicio J.F."/>
            <person name="Fernandez-Martinez L.T."/>
            <person name="Santos-Aberturas J."/>
            <person name="Salehi-Najafabadi Z."/>
            <person name="Rodriguez-Garcia A."/>
            <person name="Tauch A."/>
            <person name="Martin J.F."/>
        </authorList>
    </citation>
    <scope>NUCLEOTIDE SEQUENCE [LARGE SCALE GENOMIC DNA]</scope>
    <source>
        <strain evidence="3">DSM 42081 / NBRC 108919 / NRRL 18488 / 9993</strain>
    </source>
</reference>
<dbReference type="SUPFAM" id="SSF159501">
    <property type="entry name" value="EreA/ChaN-like"/>
    <property type="match status" value="1"/>
</dbReference>
<dbReference type="Pfam" id="PF05139">
    <property type="entry name" value="Erythro_esteras"/>
    <property type="match status" value="1"/>
</dbReference>
<dbReference type="CDD" id="cd14728">
    <property type="entry name" value="Ere-like"/>
    <property type="match status" value="1"/>
</dbReference>
<dbReference type="Proteomes" id="UP000005940">
    <property type="component" value="Chromosome"/>
</dbReference>